<comment type="similarity">
    <text evidence="1 6">Belongs to the peptidase M2 family.</text>
</comment>
<evidence type="ECO:0000256" key="5">
    <source>
        <dbReference type="PIRSR" id="PIRSR601548-4"/>
    </source>
</evidence>
<dbReference type="InterPro" id="IPR001548">
    <property type="entry name" value="Peptidase_M2"/>
</dbReference>
<dbReference type="InParanoid" id="A0A7R8YUQ5"/>
<evidence type="ECO:0000256" key="6">
    <source>
        <dbReference type="PROSITE-ProRule" id="PRU01355"/>
    </source>
</evidence>
<dbReference type="GO" id="GO:0008237">
    <property type="term" value="F:metallopeptidase activity"/>
    <property type="evidence" value="ECO:0007669"/>
    <property type="project" value="InterPro"/>
</dbReference>
<dbReference type="Pfam" id="PF01401">
    <property type="entry name" value="Peptidase_M2"/>
    <property type="match status" value="1"/>
</dbReference>
<evidence type="ECO:0000313" key="7">
    <source>
        <dbReference type="EMBL" id="CAD7085519.1"/>
    </source>
</evidence>
<dbReference type="AlphaFoldDB" id="A0A7R8YUQ5"/>
<evidence type="ECO:0000256" key="1">
    <source>
        <dbReference type="ARBA" id="ARBA00008139"/>
    </source>
</evidence>
<evidence type="ECO:0008006" key="9">
    <source>
        <dbReference type="Google" id="ProtNLM"/>
    </source>
</evidence>
<dbReference type="OrthoDB" id="10029630at2759"/>
<dbReference type="Proteomes" id="UP000594454">
    <property type="component" value="Chromosome 3"/>
</dbReference>
<dbReference type="PANTHER" id="PTHR10514:SF40">
    <property type="entry name" value="ANGIOTENSIN-CONVERTING ENZYME"/>
    <property type="match status" value="1"/>
</dbReference>
<keyword evidence="4" id="KW-0325">Glycoprotein</keyword>
<gene>
    <name evidence="7" type="ORF">HERILL_LOCUS8357</name>
</gene>
<dbReference type="GO" id="GO:0005886">
    <property type="term" value="C:plasma membrane"/>
    <property type="evidence" value="ECO:0007669"/>
    <property type="project" value="TreeGrafter"/>
</dbReference>
<feature type="disulfide bond" evidence="5 6">
    <location>
        <begin position="22"/>
        <end position="40"/>
    </location>
</feature>
<dbReference type="PROSITE" id="PS52011">
    <property type="entry name" value="PEPTIDASE_M2"/>
    <property type="match status" value="1"/>
</dbReference>
<protein>
    <recommendedName>
        <fullName evidence="9">Angiotensin-converting enzyme</fullName>
    </recommendedName>
</protein>
<dbReference type="SUPFAM" id="SSF55486">
    <property type="entry name" value="Metalloproteases ('zincins'), catalytic domain"/>
    <property type="match status" value="1"/>
</dbReference>
<organism evidence="7 8">
    <name type="scientific">Hermetia illucens</name>
    <name type="common">Black soldier fly</name>
    <dbReference type="NCBI Taxonomy" id="343691"/>
    <lineage>
        <taxon>Eukaryota</taxon>
        <taxon>Metazoa</taxon>
        <taxon>Ecdysozoa</taxon>
        <taxon>Arthropoda</taxon>
        <taxon>Hexapoda</taxon>
        <taxon>Insecta</taxon>
        <taxon>Pterygota</taxon>
        <taxon>Neoptera</taxon>
        <taxon>Endopterygota</taxon>
        <taxon>Diptera</taxon>
        <taxon>Brachycera</taxon>
        <taxon>Stratiomyomorpha</taxon>
        <taxon>Stratiomyidae</taxon>
        <taxon>Hermetiinae</taxon>
        <taxon>Hermetia</taxon>
    </lineage>
</organism>
<keyword evidence="2" id="KW-0732">Signal</keyword>
<accession>A0A7R8YUQ5</accession>
<evidence type="ECO:0000256" key="2">
    <source>
        <dbReference type="ARBA" id="ARBA00022729"/>
    </source>
</evidence>
<dbReference type="PANTHER" id="PTHR10514">
    <property type="entry name" value="ANGIOTENSIN-CONVERTING ENZYME"/>
    <property type="match status" value="1"/>
</dbReference>
<evidence type="ECO:0000256" key="4">
    <source>
        <dbReference type="ARBA" id="ARBA00023180"/>
    </source>
</evidence>
<proteinExistence type="inferred from homology"/>
<evidence type="ECO:0000313" key="8">
    <source>
        <dbReference type="Proteomes" id="UP000594454"/>
    </source>
</evidence>
<sequence length="156" mass="18204">MFVSEKFFVGTVLQFQIYRAICRATRQYDPDDARKPLHKCDFYKHPEAGNMLKRLMEKGASEPWQKVLSDVTGEGRLNGNALREYFRPLEEWLRNENLRNQEFVGWNYDGDYCKHSIETANLQVFGGFYNKGLAISAGLKITILTVLFHFCFNLFC</sequence>
<evidence type="ECO:0000256" key="3">
    <source>
        <dbReference type="ARBA" id="ARBA00023157"/>
    </source>
</evidence>
<keyword evidence="8" id="KW-1185">Reference proteome</keyword>
<comment type="caution">
    <text evidence="6">Lacks conserved residue(s) required for the propagation of feature annotation.</text>
</comment>
<dbReference type="GO" id="GO:0008241">
    <property type="term" value="F:peptidyl-dipeptidase activity"/>
    <property type="evidence" value="ECO:0007669"/>
    <property type="project" value="InterPro"/>
</dbReference>
<dbReference type="EMBL" id="LR899011">
    <property type="protein sequence ID" value="CAD7085519.1"/>
    <property type="molecule type" value="Genomic_DNA"/>
</dbReference>
<keyword evidence="3 5" id="KW-1015">Disulfide bond</keyword>
<reference evidence="7 8" key="1">
    <citation type="submission" date="2020-11" db="EMBL/GenBank/DDBJ databases">
        <authorList>
            <person name="Wallbank WR R."/>
            <person name="Pardo Diaz C."/>
            <person name="Kozak K."/>
            <person name="Martin S."/>
            <person name="Jiggins C."/>
            <person name="Moest M."/>
            <person name="Warren A I."/>
            <person name="Generalovic N T."/>
            <person name="Byers J.R.P. K."/>
            <person name="Montejo-Kovacevich G."/>
            <person name="Yen C E."/>
        </authorList>
    </citation>
    <scope>NUCLEOTIDE SEQUENCE [LARGE SCALE GENOMIC DNA]</scope>
</reference>
<name>A0A7R8YUQ5_HERIL</name>
<dbReference type="GO" id="GO:0006508">
    <property type="term" value="P:proteolysis"/>
    <property type="evidence" value="ECO:0007669"/>
    <property type="project" value="InterPro"/>
</dbReference>